<dbReference type="Proteomes" id="UP000789901">
    <property type="component" value="Unassembled WGS sequence"/>
</dbReference>
<proteinExistence type="predicted"/>
<comment type="caution">
    <text evidence="1">The sequence shown here is derived from an EMBL/GenBank/DDBJ whole genome shotgun (WGS) entry which is preliminary data.</text>
</comment>
<gene>
    <name evidence="1" type="ORF">GMARGA_LOCUS21304</name>
</gene>
<name>A0ABN7VRF7_GIGMA</name>
<accession>A0ABN7VRF7</accession>
<reference evidence="1 2" key="1">
    <citation type="submission" date="2021-06" db="EMBL/GenBank/DDBJ databases">
        <authorList>
            <person name="Kallberg Y."/>
            <person name="Tangrot J."/>
            <person name="Rosling A."/>
        </authorList>
    </citation>
    <scope>NUCLEOTIDE SEQUENCE [LARGE SCALE GENOMIC DNA]</scope>
    <source>
        <strain evidence="1 2">120-4 pot B 10/14</strain>
    </source>
</reference>
<evidence type="ECO:0000313" key="1">
    <source>
        <dbReference type="EMBL" id="CAG8791479.1"/>
    </source>
</evidence>
<organism evidence="1 2">
    <name type="scientific">Gigaspora margarita</name>
    <dbReference type="NCBI Taxonomy" id="4874"/>
    <lineage>
        <taxon>Eukaryota</taxon>
        <taxon>Fungi</taxon>
        <taxon>Fungi incertae sedis</taxon>
        <taxon>Mucoromycota</taxon>
        <taxon>Glomeromycotina</taxon>
        <taxon>Glomeromycetes</taxon>
        <taxon>Diversisporales</taxon>
        <taxon>Gigasporaceae</taxon>
        <taxon>Gigaspora</taxon>
    </lineage>
</organism>
<dbReference type="EMBL" id="CAJVQB010019536">
    <property type="protein sequence ID" value="CAG8791479.1"/>
    <property type="molecule type" value="Genomic_DNA"/>
</dbReference>
<keyword evidence="2" id="KW-1185">Reference proteome</keyword>
<protein>
    <submittedName>
        <fullName evidence="1">33825_t:CDS:1</fullName>
    </submittedName>
</protein>
<feature type="non-terminal residue" evidence="1">
    <location>
        <position position="1"/>
    </location>
</feature>
<evidence type="ECO:0000313" key="2">
    <source>
        <dbReference type="Proteomes" id="UP000789901"/>
    </source>
</evidence>
<sequence>KIQKFQPNELLENDNKFYTSEEQLENLEEAIIETIGNIDKLNASDKNIYDEAINECSDHSFSQVTNYRDNDSLKDWFIFKFDNISF</sequence>